<evidence type="ECO:0000259" key="6">
    <source>
        <dbReference type="PROSITE" id="PS50893"/>
    </source>
</evidence>
<evidence type="ECO:0000256" key="2">
    <source>
        <dbReference type="ARBA" id="ARBA00022448"/>
    </source>
</evidence>
<name>A0A420XTD9_9ACTN</name>
<dbReference type="Proteomes" id="UP000281955">
    <property type="component" value="Unassembled WGS sequence"/>
</dbReference>
<dbReference type="InterPro" id="IPR050319">
    <property type="entry name" value="ABC_transp_ATP-bind"/>
</dbReference>
<comment type="caution">
    <text evidence="7">The sequence shown here is derived from an EMBL/GenBank/DDBJ whole genome shotgun (WGS) entry which is preliminary data.</text>
</comment>
<keyword evidence="3" id="KW-0547">Nucleotide-binding</keyword>
<feature type="domain" description="ABC transporter" evidence="6">
    <location>
        <begin position="31"/>
        <end position="288"/>
    </location>
</feature>
<evidence type="ECO:0000313" key="7">
    <source>
        <dbReference type="EMBL" id="RKS80096.1"/>
    </source>
</evidence>
<dbReference type="InterPro" id="IPR017871">
    <property type="entry name" value="ABC_transporter-like_CS"/>
</dbReference>
<dbReference type="InParanoid" id="A0A420XTD9"/>
<dbReference type="Pfam" id="PF00005">
    <property type="entry name" value="ABC_tran"/>
    <property type="match status" value="1"/>
</dbReference>
<dbReference type="SMART" id="SM00382">
    <property type="entry name" value="AAA"/>
    <property type="match status" value="1"/>
</dbReference>
<dbReference type="InterPro" id="IPR027417">
    <property type="entry name" value="P-loop_NTPase"/>
</dbReference>
<dbReference type="PANTHER" id="PTHR43776:SF7">
    <property type="entry name" value="D,D-DIPEPTIDE TRANSPORT ATP-BINDING PROTEIN DDPF-RELATED"/>
    <property type="match status" value="1"/>
</dbReference>
<comment type="similarity">
    <text evidence="1">Belongs to the ABC transporter superfamily.</text>
</comment>
<evidence type="ECO:0000256" key="5">
    <source>
        <dbReference type="SAM" id="MobiDB-lite"/>
    </source>
</evidence>
<protein>
    <submittedName>
        <fullName evidence="7">Peptide/nickel transport system ATP-binding protein</fullName>
    </submittedName>
</protein>
<dbReference type="PANTHER" id="PTHR43776">
    <property type="entry name" value="TRANSPORT ATP-BINDING PROTEIN"/>
    <property type="match status" value="1"/>
</dbReference>
<dbReference type="SUPFAM" id="SSF52540">
    <property type="entry name" value="P-loop containing nucleoside triphosphate hydrolases"/>
    <property type="match status" value="1"/>
</dbReference>
<dbReference type="InterPro" id="IPR003439">
    <property type="entry name" value="ABC_transporter-like_ATP-bd"/>
</dbReference>
<reference evidence="7 8" key="1">
    <citation type="submission" date="2018-10" db="EMBL/GenBank/DDBJ databases">
        <title>Genomic Encyclopedia of Archaeal and Bacterial Type Strains, Phase II (KMG-II): from individual species to whole genera.</title>
        <authorList>
            <person name="Goeker M."/>
        </authorList>
    </citation>
    <scope>NUCLEOTIDE SEQUENCE [LARGE SCALE GENOMIC DNA]</scope>
    <source>
        <strain evidence="7 8">RP-AC37</strain>
    </source>
</reference>
<dbReference type="EMBL" id="RBWV01000009">
    <property type="protein sequence ID" value="RKS80096.1"/>
    <property type="molecule type" value="Genomic_DNA"/>
</dbReference>
<keyword evidence="2" id="KW-0813">Transport</keyword>
<feature type="region of interest" description="Disordered" evidence="5">
    <location>
        <begin position="1"/>
        <end position="25"/>
    </location>
</feature>
<proteinExistence type="inferred from homology"/>
<dbReference type="InterPro" id="IPR003593">
    <property type="entry name" value="AAA+_ATPase"/>
</dbReference>
<dbReference type="Pfam" id="PF08352">
    <property type="entry name" value="oligo_HPY"/>
    <property type="match status" value="1"/>
</dbReference>
<dbReference type="PROSITE" id="PS00211">
    <property type="entry name" value="ABC_TRANSPORTER_1"/>
    <property type="match status" value="1"/>
</dbReference>
<dbReference type="Gene3D" id="3.40.50.300">
    <property type="entry name" value="P-loop containing nucleotide triphosphate hydrolases"/>
    <property type="match status" value="1"/>
</dbReference>
<dbReference type="CDD" id="cd03257">
    <property type="entry name" value="ABC_NikE_OppD_transporters"/>
    <property type="match status" value="1"/>
</dbReference>
<dbReference type="RefSeq" id="WP_121191831.1">
    <property type="nucleotide sequence ID" value="NZ_RBWV01000009.1"/>
</dbReference>
<evidence type="ECO:0000256" key="1">
    <source>
        <dbReference type="ARBA" id="ARBA00005417"/>
    </source>
</evidence>
<organism evidence="7 8">
    <name type="scientific">Motilibacter peucedani</name>
    <dbReference type="NCBI Taxonomy" id="598650"/>
    <lineage>
        <taxon>Bacteria</taxon>
        <taxon>Bacillati</taxon>
        <taxon>Actinomycetota</taxon>
        <taxon>Actinomycetes</taxon>
        <taxon>Motilibacterales</taxon>
        <taxon>Motilibacteraceae</taxon>
        <taxon>Motilibacter</taxon>
    </lineage>
</organism>
<dbReference type="GO" id="GO:0015833">
    <property type="term" value="P:peptide transport"/>
    <property type="evidence" value="ECO:0007669"/>
    <property type="project" value="InterPro"/>
</dbReference>
<accession>A0A420XTD9</accession>
<dbReference type="OrthoDB" id="9784450at2"/>
<dbReference type="AlphaFoldDB" id="A0A420XTD9"/>
<evidence type="ECO:0000256" key="4">
    <source>
        <dbReference type="ARBA" id="ARBA00022840"/>
    </source>
</evidence>
<dbReference type="PROSITE" id="PS50893">
    <property type="entry name" value="ABC_TRANSPORTER_2"/>
    <property type="match status" value="1"/>
</dbReference>
<dbReference type="FunFam" id="3.40.50.300:FF:000016">
    <property type="entry name" value="Oligopeptide ABC transporter ATP-binding component"/>
    <property type="match status" value="1"/>
</dbReference>
<evidence type="ECO:0000256" key="3">
    <source>
        <dbReference type="ARBA" id="ARBA00022741"/>
    </source>
</evidence>
<evidence type="ECO:0000313" key="8">
    <source>
        <dbReference type="Proteomes" id="UP000281955"/>
    </source>
</evidence>
<dbReference type="GO" id="GO:0016887">
    <property type="term" value="F:ATP hydrolysis activity"/>
    <property type="evidence" value="ECO:0007669"/>
    <property type="project" value="InterPro"/>
</dbReference>
<keyword evidence="4 7" id="KW-0067">ATP-binding</keyword>
<sequence length="458" mass="49365">MPTKPDEVGGSHALSAEAASPATPADEAPFLRVRDLRVHFSLRGGLLARLFGRESASVKAVDGVSFDLRRGEVLGLVGESGSGKTTLGRALLGLTPATGGSIQVGGTEIVGRSERRLRPMRRRLQMVFQDPHAALNPAMDIATAVAHPLKIHKITSSAEQTRARVAAALETVGLTPPERFLTQLPANLSGGQKQRAVIARAAVLEPELLVADEPVSMLDMSVRAKILQLMQDLRDRLGLTYVYITHDLATAKLFCDRVAIMYLGRVVEIGPTDEIFAHPRHPYTRALLAAIPEPGEVTDVPRDLPRGEVPDAVRPPAGCSFHPRCPRAFAPCGWEGRDLAAALEVRWATLRPETYDAERGLVGDLAALDQPGRTIRVRPPHEIAPEDLLALLEKVRSDAPEERFWLGVESMRVDDGSVVVELAEAVDPALLRAGGAEIACHLYDPRLAALAPAGDRTS</sequence>
<dbReference type="InterPro" id="IPR013563">
    <property type="entry name" value="Oligopep_ABC_C"/>
</dbReference>
<dbReference type="NCBIfam" id="TIGR01727">
    <property type="entry name" value="oligo_HPY"/>
    <property type="match status" value="1"/>
</dbReference>
<dbReference type="GO" id="GO:0005524">
    <property type="term" value="F:ATP binding"/>
    <property type="evidence" value="ECO:0007669"/>
    <property type="project" value="UniProtKB-KW"/>
</dbReference>
<dbReference type="GO" id="GO:0055085">
    <property type="term" value="P:transmembrane transport"/>
    <property type="evidence" value="ECO:0007669"/>
    <property type="project" value="UniProtKB-ARBA"/>
</dbReference>
<gene>
    <name evidence="7" type="ORF">CLV35_0516</name>
</gene>
<keyword evidence="8" id="KW-1185">Reference proteome</keyword>